<name>A0A195CGM7_9HYME</name>
<dbReference type="Proteomes" id="UP000078542">
    <property type="component" value="Unassembled WGS sequence"/>
</dbReference>
<proteinExistence type="predicted"/>
<evidence type="ECO:0000313" key="2">
    <source>
        <dbReference type="EMBL" id="KYM99867.1"/>
    </source>
</evidence>
<dbReference type="EMBL" id="KQ977791">
    <property type="protein sequence ID" value="KYM99867.1"/>
    <property type="molecule type" value="Genomic_DNA"/>
</dbReference>
<evidence type="ECO:0000256" key="1">
    <source>
        <dbReference type="SAM" id="Phobius"/>
    </source>
</evidence>
<dbReference type="AlphaFoldDB" id="A0A195CGM7"/>
<organism evidence="2 3">
    <name type="scientific">Cyphomyrmex costatus</name>
    <dbReference type="NCBI Taxonomy" id="456900"/>
    <lineage>
        <taxon>Eukaryota</taxon>
        <taxon>Metazoa</taxon>
        <taxon>Ecdysozoa</taxon>
        <taxon>Arthropoda</taxon>
        <taxon>Hexapoda</taxon>
        <taxon>Insecta</taxon>
        <taxon>Pterygota</taxon>
        <taxon>Neoptera</taxon>
        <taxon>Endopterygota</taxon>
        <taxon>Hymenoptera</taxon>
        <taxon>Apocrita</taxon>
        <taxon>Aculeata</taxon>
        <taxon>Formicoidea</taxon>
        <taxon>Formicidae</taxon>
        <taxon>Myrmicinae</taxon>
        <taxon>Cyphomyrmex</taxon>
    </lineage>
</organism>
<keyword evidence="1" id="KW-1133">Transmembrane helix</keyword>
<evidence type="ECO:0000313" key="3">
    <source>
        <dbReference type="Proteomes" id="UP000078542"/>
    </source>
</evidence>
<feature type="transmembrane region" description="Helical" evidence="1">
    <location>
        <begin position="25"/>
        <end position="43"/>
    </location>
</feature>
<gene>
    <name evidence="2" type="ORF">ALC62_09487</name>
</gene>
<protein>
    <submittedName>
        <fullName evidence="2">Uncharacterized protein</fullName>
    </submittedName>
</protein>
<accession>A0A195CGM7</accession>
<sequence length="175" mass="20022">MHVLFYFPVTIFFDQNNIFNMRLRFTMYIVMLLVAICALFVDTHTLSTHRIRLPSGPGYGPFNPHQPWLISWPNQVIYTVMKCRKRNIASKLLFSRSIPPYGASPVQRGAASKKKYSAICGKCCMRRHNVNGEFGKIFPCNEHSDVRRGCIAEHSLSLCLSLRSSAFYGVPTLMR</sequence>
<keyword evidence="3" id="KW-1185">Reference proteome</keyword>
<keyword evidence="1" id="KW-0812">Transmembrane</keyword>
<keyword evidence="1" id="KW-0472">Membrane</keyword>
<reference evidence="2 3" key="1">
    <citation type="submission" date="2016-03" db="EMBL/GenBank/DDBJ databases">
        <title>Cyphomyrmex costatus WGS genome.</title>
        <authorList>
            <person name="Nygaard S."/>
            <person name="Hu H."/>
            <person name="Boomsma J."/>
            <person name="Zhang G."/>
        </authorList>
    </citation>
    <scope>NUCLEOTIDE SEQUENCE [LARGE SCALE GENOMIC DNA]</scope>
    <source>
        <strain evidence="2">MS0001</strain>
        <tissue evidence="2">Whole body</tissue>
    </source>
</reference>